<evidence type="ECO:0000256" key="2">
    <source>
        <dbReference type="ARBA" id="ARBA00023002"/>
    </source>
</evidence>
<dbReference type="EMBL" id="JAACJN010000258">
    <property type="protein sequence ID" value="KAF5354608.1"/>
    <property type="molecule type" value="Genomic_DNA"/>
</dbReference>
<dbReference type="InterPro" id="IPR015590">
    <property type="entry name" value="Aldehyde_DH_dom"/>
</dbReference>
<dbReference type="InterPro" id="IPR016162">
    <property type="entry name" value="Ald_DH_N"/>
</dbReference>
<sequence length="528" mass="57421">MPTSRFSYNFDTPTFKGISEFDARLFIDGQFVDPSEEGTHVVINPVNGQTIAHIPVGSAKDVDIAVQAARRAYATTWGLHISGAARGRMLNKLADLMENNVDELAALEALNLGHYVFPILFQALTFGRLSGKPYLFAKQFDFVAAINTIRYYAGFADKIGGKTIHSSPEKMCYTMHEPIGVVGQIIPWNAPFILAWKLAPALATGNTVILKPSEITPLTAIRVASLMNEAGFPPGVVNIVNGVGSTVGQAICEHRQIFKVSFTGSALTGRKIMEAAARSNLKSLSLELGGKSPTIIFDDANLDQAVKWTAHGILSENANIVCFSFNTGQACSAGTRIFVQEAIFDRFIQKLKEQAEALTVGDPFEQSTTFGPQVSEMQFKRVMGYIASGKEAGAHVQCGGESYNQGGFYVKPTIFTECSADMEIAREEIFGPVGVVFKFKDEAEVIAKANDSMYGLACSVFTKDIQRAMNTAHKIEAGTTWVNFTNFPDHTVPFGGYKMSGFGRDLGEYALSNYTQVKAVHFNLGLDL</sequence>
<feature type="domain" description="Aldehyde dehydrogenase" evidence="5">
    <location>
        <begin position="130"/>
        <end position="520"/>
    </location>
</feature>
<dbReference type="FunFam" id="3.40.605.10:FF:000007">
    <property type="entry name" value="NAD/NADP-dependent betaine aldehyde dehydrogenase"/>
    <property type="match status" value="1"/>
</dbReference>
<dbReference type="GO" id="GO:0004030">
    <property type="term" value="F:aldehyde dehydrogenase [NAD(P)+] activity"/>
    <property type="evidence" value="ECO:0007669"/>
    <property type="project" value="UniProtKB-ARBA"/>
</dbReference>
<proteinExistence type="inferred from homology"/>
<evidence type="ECO:0000259" key="5">
    <source>
        <dbReference type="Pfam" id="PF00171"/>
    </source>
</evidence>
<dbReference type="InterPro" id="IPR029510">
    <property type="entry name" value="Ald_DH_CS_GLU"/>
</dbReference>
<evidence type="ECO:0000313" key="6">
    <source>
        <dbReference type="EMBL" id="KAF5354608.1"/>
    </source>
</evidence>
<comment type="caution">
    <text evidence="6">The sequence shown here is derived from an EMBL/GenBank/DDBJ whole genome shotgun (WGS) entry which is preliminary data.</text>
</comment>
<dbReference type="Pfam" id="PF00171">
    <property type="entry name" value="Aldedh"/>
    <property type="match status" value="2"/>
</dbReference>
<dbReference type="InterPro" id="IPR016163">
    <property type="entry name" value="Ald_DH_C"/>
</dbReference>
<accession>A0A8H5D8D8</accession>
<evidence type="ECO:0000256" key="3">
    <source>
        <dbReference type="PROSITE-ProRule" id="PRU10007"/>
    </source>
</evidence>
<name>A0A8H5D8D8_9AGAR</name>
<keyword evidence="7" id="KW-1185">Reference proteome</keyword>
<feature type="active site" evidence="3">
    <location>
        <position position="287"/>
    </location>
</feature>
<protein>
    <recommendedName>
        <fullName evidence="5">Aldehyde dehydrogenase domain-containing protein</fullName>
    </recommendedName>
</protein>
<dbReference type="PANTHER" id="PTHR11699">
    <property type="entry name" value="ALDEHYDE DEHYDROGENASE-RELATED"/>
    <property type="match status" value="1"/>
</dbReference>
<organism evidence="6 7">
    <name type="scientific">Collybiopsis confluens</name>
    <dbReference type="NCBI Taxonomy" id="2823264"/>
    <lineage>
        <taxon>Eukaryota</taxon>
        <taxon>Fungi</taxon>
        <taxon>Dikarya</taxon>
        <taxon>Basidiomycota</taxon>
        <taxon>Agaricomycotina</taxon>
        <taxon>Agaricomycetes</taxon>
        <taxon>Agaricomycetidae</taxon>
        <taxon>Agaricales</taxon>
        <taxon>Marasmiineae</taxon>
        <taxon>Omphalotaceae</taxon>
        <taxon>Collybiopsis</taxon>
    </lineage>
</organism>
<dbReference type="SUPFAM" id="SSF53720">
    <property type="entry name" value="ALDH-like"/>
    <property type="match status" value="1"/>
</dbReference>
<evidence type="ECO:0000256" key="1">
    <source>
        <dbReference type="ARBA" id="ARBA00009986"/>
    </source>
</evidence>
<gene>
    <name evidence="6" type="ORF">D9757_012334</name>
</gene>
<dbReference type="PROSITE" id="PS00687">
    <property type="entry name" value="ALDEHYDE_DEHYDR_GLU"/>
    <property type="match status" value="1"/>
</dbReference>
<dbReference type="FunFam" id="3.40.605.10:FF:000026">
    <property type="entry name" value="Aldehyde dehydrogenase, putative"/>
    <property type="match status" value="1"/>
</dbReference>
<dbReference type="Gene3D" id="3.40.309.10">
    <property type="entry name" value="Aldehyde Dehydrogenase, Chain A, domain 2"/>
    <property type="match status" value="1"/>
</dbReference>
<dbReference type="Gene3D" id="3.40.605.10">
    <property type="entry name" value="Aldehyde Dehydrogenase, Chain A, domain 1"/>
    <property type="match status" value="1"/>
</dbReference>
<dbReference type="InterPro" id="IPR016161">
    <property type="entry name" value="Ald_DH/histidinol_DH"/>
</dbReference>
<dbReference type="FunFam" id="3.40.309.10:FF:000012">
    <property type="entry name" value="Betaine aldehyde dehydrogenase"/>
    <property type="match status" value="1"/>
</dbReference>
<dbReference type="AlphaFoldDB" id="A0A8H5D8D8"/>
<feature type="domain" description="Aldehyde dehydrogenase" evidence="5">
    <location>
        <begin position="33"/>
        <end position="114"/>
    </location>
</feature>
<dbReference type="Proteomes" id="UP000518752">
    <property type="component" value="Unassembled WGS sequence"/>
</dbReference>
<keyword evidence="2 4" id="KW-0560">Oxidoreductase</keyword>
<evidence type="ECO:0000256" key="4">
    <source>
        <dbReference type="RuleBase" id="RU003345"/>
    </source>
</evidence>
<comment type="similarity">
    <text evidence="1 4">Belongs to the aldehyde dehydrogenase family.</text>
</comment>
<dbReference type="OrthoDB" id="310895at2759"/>
<evidence type="ECO:0000313" key="7">
    <source>
        <dbReference type="Proteomes" id="UP000518752"/>
    </source>
</evidence>
<reference evidence="6 7" key="1">
    <citation type="journal article" date="2020" name="ISME J.">
        <title>Uncovering the hidden diversity of litter-decomposition mechanisms in mushroom-forming fungi.</title>
        <authorList>
            <person name="Floudas D."/>
            <person name="Bentzer J."/>
            <person name="Ahren D."/>
            <person name="Johansson T."/>
            <person name="Persson P."/>
            <person name="Tunlid A."/>
        </authorList>
    </citation>
    <scope>NUCLEOTIDE SEQUENCE [LARGE SCALE GENOMIC DNA]</scope>
    <source>
        <strain evidence="6 7">CBS 406.79</strain>
    </source>
</reference>